<evidence type="ECO:0000256" key="1">
    <source>
        <dbReference type="SAM" id="MobiDB-lite"/>
    </source>
</evidence>
<gene>
    <name evidence="3" type="ORF">J8C06_06400</name>
</gene>
<reference evidence="3 4" key="1">
    <citation type="submission" date="2021-03" db="EMBL/GenBank/DDBJ databases">
        <title>Genomic and phenotypic characterization of Chloracidobacterium isolates provides evidence for multiple species.</title>
        <authorList>
            <person name="Saini M.K."/>
            <person name="Costas A.M.G."/>
            <person name="Tank M."/>
            <person name="Bryant D.A."/>
        </authorList>
    </citation>
    <scope>NUCLEOTIDE SEQUENCE [LARGE SCALE GENOMIC DNA]</scope>
    <source>
        <strain evidence="3 4">BV2-C</strain>
    </source>
</reference>
<dbReference type="SUPFAM" id="SSF53448">
    <property type="entry name" value="Nucleotide-diphospho-sugar transferases"/>
    <property type="match status" value="1"/>
</dbReference>
<sequence length="179" mass="19420">MSDAVATDGVFAVVPSYGHAPFVARALRSIFRQRQPPSRLLVIDDGSPDDSARIIAATLTECPFPCEFIVHDRNRGLCATLNEALTHCDAPFFCLPWLGRPVVAGLSGNAHGHAPGAARGGTGLRSRLHHQRRRRHRGRYPLVGALHGRRRARHAAARWCADERHGALPHSGPGAVWVG</sequence>
<dbReference type="EMBL" id="CP072648">
    <property type="protein sequence ID" value="QUW02003.1"/>
    <property type="molecule type" value="Genomic_DNA"/>
</dbReference>
<keyword evidence="4" id="KW-1185">Reference proteome</keyword>
<dbReference type="CDD" id="cd00761">
    <property type="entry name" value="Glyco_tranf_GTA_type"/>
    <property type="match status" value="1"/>
</dbReference>
<dbReference type="InterPro" id="IPR001173">
    <property type="entry name" value="Glyco_trans_2-like"/>
</dbReference>
<dbReference type="PANTHER" id="PTHR43685">
    <property type="entry name" value="GLYCOSYLTRANSFERASE"/>
    <property type="match status" value="1"/>
</dbReference>
<proteinExistence type="predicted"/>
<evidence type="ECO:0000313" key="4">
    <source>
        <dbReference type="Proteomes" id="UP000676506"/>
    </source>
</evidence>
<dbReference type="InterPro" id="IPR029044">
    <property type="entry name" value="Nucleotide-diphossugar_trans"/>
</dbReference>
<evidence type="ECO:0000259" key="2">
    <source>
        <dbReference type="Pfam" id="PF00535"/>
    </source>
</evidence>
<accession>A0ABX8B4V1</accession>
<dbReference type="Pfam" id="PF00535">
    <property type="entry name" value="Glycos_transf_2"/>
    <property type="match status" value="1"/>
</dbReference>
<name>A0ABX8B4V1_9BACT</name>
<feature type="domain" description="Glycosyltransferase 2-like" evidence="2">
    <location>
        <begin position="13"/>
        <end position="94"/>
    </location>
</feature>
<dbReference type="Gene3D" id="3.90.550.10">
    <property type="entry name" value="Spore Coat Polysaccharide Biosynthesis Protein SpsA, Chain A"/>
    <property type="match status" value="1"/>
</dbReference>
<evidence type="ECO:0000313" key="3">
    <source>
        <dbReference type="EMBL" id="QUW02003.1"/>
    </source>
</evidence>
<dbReference type="PANTHER" id="PTHR43685:SF11">
    <property type="entry name" value="GLYCOSYLTRANSFERASE TAGX-RELATED"/>
    <property type="match status" value="1"/>
</dbReference>
<protein>
    <submittedName>
        <fullName evidence="3">Glycosyltransferase family 2 protein</fullName>
    </submittedName>
</protein>
<dbReference type="InterPro" id="IPR050834">
    <property type="entry name" value="Glycosyltransf_2"/>
</dbReference>
<feature type="region of interest" description="Disordered" evidence="1">
    <location>
        <begin position="112"/>
        <end position="133"/>
    </location>
</feature>
<organism evidence="3 4">
    <name type="scientific">Chloracidobacterium validum</name>
    <dbReference type="NCBI Taxonomy" id="2821543"/>
    <lineage>
        <taxon>Bacteria</taxon>
        <taxon>Pseudomonadati</taxon>
        <taxon>Acidobacteriota</taxon>
        <taxon>Terriglobia</taxon>
        <taxon>Terriglobales</taxon>
        <taxon>Acidobacteriaceae</taxon>
        <taxon>Chloracidobacterium</taxon>
    </lineage>
</organism>
<dbReference type="Proteomes" id="UP000676506">
    <property type="component" value="Chromosome 1"/>
</dbReference>